<dbReference type="AlphaFoldDB" id="A0A9N9ASX3"/>
<accession>A0A9N9ASX3</accession>
<dbReference type="Proteomes" id="UP000789706">
    <property type="component" value="Unassembled WGS sequence"/>
</dbReference>
<sequence>AIHQYTKSVKSGNSNIKDSIDEINKCLRKQTATSVIADRDYFNCIQFTKPQITINELNIWGESFDSNTSNFLSIESNVYFGTSAASHAKVEKIIKLFKEKKKEIDKEFESQPAWFIGLDFHKSSSMPHISCLSTTPLDILILKKLERLFDNEFEIVSHVIAPTNDEDIISSGVKAKAVGEKGENLLNVFQDFNISAYIHAKVDPLPNKRSSLKFSIDVNDCRMGPMLSDKWRSLCKLGYGYFLDSVEIWVIPIEDESMPNKLLYELKEGPWPQQFNTDVDISKVNEYNNNISASINKDPGVTLSHTRKNGQEIKFATKEWALTVDGSCSTGLGWIYQYTAEDLNRRRNFAPGKHSCYWETLKSMSGFQITIKQVICCKITDGWRKLKPYTKSKLMQLCPKMSHTIKMTFNNLKTFNEDFENLMKSKESHEDLINVALKKKSPPKVDPNVRNVNFERSVKVMTQITNPDSIQ</sequence>
<keyword evidence="2" id="KW-1185">Reference proteome</keyword>
<proteinExistence type="predicted"/>
<evidence type="ECO:0000313" key="1">
    <source>
        <dbReference type="EMBL" id="CAG8541108.1"/>
    </source>
</evidence>
<protein>
    <submittedName>
        <fullName evidence="1">11067_t:CDS:1</fullName>
    </submittedName>
</protein>
<evidence type="ECO:0000313" key="2">
    <source>
        <dbReference type="Proteomes" id="UP000789706"/>
    </source>
</evidence>
<gene>
    <name evidence="1" type="ORF">DEBURN_LOCUS6615</name>
</gene>
<dbReference type="OrthoDB" id="2447036at2759"/>
<dbReference type="EMBL" id="CAJVPK010000698">
    <property type="protein sequence ID" value="CAG8541108.1"/>
    <property type="molecule type" value="Genomic_DNA"/>
</dbReference>
<comment type="caution">
    <text evidence="1">The sequence shown here is derived from an EMBL/GenBank/DDBJ whole genome shotgun (WGS) entry which is preliminary data.</text>
</comment>
<organism evidence="1 2">
    <name type="scientific">Diversispora eburnea</name>
    <dbReference type="NCBI Taxonomy" id="1213867"/>
    <lineage>
        <taxon>Eukaryota</taxon>
        <taxon>Fungi</taxon>
        <taxon>Fungi incertae sedis</taxon>
        <taxon>Mucoromycota</taxon>
        <taxon>Glomeromycotina</taxon>
        <taxon>Glomeromycetes</taxon>
        <taxon>Diversisporales</taxon>
        <taxon>Diversisporaceae</taxon>
        <taxon>Diversispora</taxon>
    </lineage>
</organism>
<feature type="non-terminal residue" evidence="1">
    <location>
        <position position="471"/>
    </location>
</feature>
<name>A0A9N9ASX3_9GLOM</name>
<reference evidence="1" key="1">
    <citation type="submission" date="2021-06" db="EMBL/GenBank/DDBJ databases">
        <authorList>
            <person name="Kallberg Y."/>
            <person name="Tangrot J."/>
            <person name="Rosling A."/>
        </authorList>
    </citation>
    <scope>NUCLEOTIDE SEQUENCE</scope>
    <source>
        <strain evidence="1">AZ414A</strain>
    </source>
</reference>